<dbReference type="InterPro" id="IPR015424">
    <property type="entry name" value="PyrdxlP-dep_Trfase"/>
</dbReference>
<dbReference type="SUPFAM" id="SSF53383">
    <property type="entry name" value="PLP-dependent transferases"/>
    <property type="match status" value="1"/>
</dbReference>
<dbReference type="PIRSF" id="PIRSF005572">
    <property type="entry name" value="NifS"/>
    <property type="match status" value="1"/>
</dbReference>
<dbReference type="AlphaFoldDB" id="K2K5H5"/>
<dbReference type="InterPro" id="IPR015422">
    <property type="entry name" value="PyrdxlP-dep_Trfase_small"/>
</dbReference>
<sequence length="395" mass="43778">MLSCREQFSYLTDSDLIYLDNAATSQLPISVLNAQQQYWQYAHANAHRGAHQRARSATEAWERCRQTAATFIGANAADVSLQTSTTQALNHLALMLAEQQPDLRKIVVSAAEHHANWLPWQYLAQRCGAEFVVLPVAVESGEIQQWQQLIDSDTDLVAITHVSNVSGVINPVEEICRHAHKQGARVIVDAAQSAAHLALDVDQLQCDALVFSAHKVYAPVGVAVMYLAADWWPQLTPQIRGGGMVAQVTPFSASWLPDIHRFEAGTPNVAAAVGLTNALQWFAEQAPHQAQVEQSFNWLQQQLAQRPWLQRVAANTSRRIPLLSLYCESIHSQDLAFMLDEAGIAVRAGQHCAQPLLQQLGLSSVVRLSWGLNNRDDDMQRVVDALDQAYQLFIE</sequence>
<dbReference type="InterPro" id="IPR020578">
    <property type="entry name" value="Aminotrans_V_PyrdxlP_BS"/>
</dbReference>
<evidence type="ECO:0000256" key="1">
    <source>
        <dbReference type="ARBA" id="ARBA00001933"/>
    </source>
</evidence>
<dbReference type="EC" id="2.8.1.7" evidence="4"/>
<dbReference type="Proteomes" id="UP000014115">
    <property type="component" value="Unassembled WGS sequence"/>
</dbReference>
<dbReference type="Gene3D" id="3.90.1150.10">
    <property type="entry name" value="Aspartate Aminotransferase, domain 1"/>
    <property type="match status" value="1"/>
</dbReference>
<dbReference type="PATRIC" id="fig|740709.3.peg.1932"/>
<comment type="similarity">
    <text evidence="3">Belongs to the class-V pyridoxal-phosphate-dependent aminotransferase family. Csd subfamily.</text>
</comment>
<dbReference type="OrthoDB" id="9808002at2"/>
<protein>
    <recommendedName>
        <fullName evidence="5">Probable cysteine desulfurase</fullName>
        <ecNumber evidence="4">2.8.1.7</ecNumber>
    </recommendedName>
</protein>
<dbReference type="EMBL" id="AMRG01000011">
    <property type="protein sequence ID" value="EKE82838.1"/>
    <property type="molecule type" value="Genomic_DNA"/>
</dbReference>
<dbReference type="InterPro" id="IPR015421">
    <property type="entry name" value="PyrdxlP-dep_Trfase_major"/>
</dbReference>
<evidence type="ECO:0000256" key="5">
    <source>
        <dbReference type="ARBA" id="ARBA00021850"/>
    </source>
</evidence>
<evidence type="ECO:0000313" key="10">
    <source>
        <dbReference type="EMBL" id="EKE82838.1"/>
    </source>
</evidence>
<dbReference type="InterPro" id="IPR000192">
    <property type="entry name" value="Aminotrans_V_dom"/>
</dbReference>
<evidence type="ECO:0000256" key="6">
    <source>
        <dbReference type="ARBA" id="ARBA00022898"/>
    </source>
</evidence>
<gene>
    <name evidence="10" type="ORF">A10D4_09544</name>
</gene>
<evidence type="ECO:0000256" key="8">
    <source>
        <dbReference type="RuleBase" id="RU004504"/>
    </source>
</evidence>
<comment type="cofactor">
    <cofactor evidence="1 8">
        <name>pyridoxal 5'-phosphate</name>
        <dbReference type="ChEBI" id="CHEBI:597326"/>
    </cofactor>
</comment>
<dbReference type="PANTHER" id="PTHR43586:SF8">
    <property type="entry name" value="CYSTEINE DESULFURASE 1, CHLOROPLASTIC"/>
    <property type="match status" value="1"/>
</dbReference>
<evidence type="ECO:0000259" key="9">
    <source>
        <dbReference type="Pfam" id="PF00266"/>
    </source>
</evidence>
<comment type="function">
    <text evidence="2">Catalyzes the removal of elemental sulfur and selenium atoms from L-cysteine, L-cystine, L-selenocysteine, and L-selenocystine to produce L-alanine.</text>
</comment>
<dbReference type="PANTHER" id="PTHR43586">
    <property type="entry name" value="CYSTEINE DESULFURASE"/>
    <property type="match status" value="1"/>
</dbReference>
<dbReference type="eggNOG" id="COG0520">
    <property type="taxonomic scope" value="Bacteria"/>
</dbReference>
<dbReference type="RefSeq" id="WP_008489197.1">
    <property type="nucleotide sequence ID" value="NZ_AMRG01000011.1"/>
</dbReference>
<name>K2K5H5_9GAMM</name>
<dbReference type="Gene3D" id="3.40.640.10">
    <property type="entry name" value="Type I PLP-dependent aspartate aminotransferase-like (Major domain)"/>
    <property type="match status" value="1"/>
</dbReference>
<dbReference type="GO" id="GO:0031071">
    <property type="term" value="F:cysteine desulfurase activity"/>
    <property type="evidence" value="ECO:0007669"/>
    <property type="project" value="UniProtKB-EC"/>
</dbReference>
<dbReference type="STRING" id="740709.A10D4_09544"/>
<comment type="catalytic activity">
    <reaction evidence="7">
        <text>(sulfur carrier)-H + L-cysteine = (sulfur carrier)-SH + L-alanine</text>
        <dbReference type="Rhea" id="RHEA:43892"/>
        <dbReference type="Rhea" id="RHEA-COMP:14737"/>
        <dbReference type="Rhea" id="RHEA-COMP:14739"/>
        <dbReference type="ChEBI" id="CHEBI:29917"/>
        <dbReference type="ChEBI" id="CHEBI:35235"/>
        <dbReference type="ChEBI" id="CHEBI:57972"/>
        <dbReference type="ChEBI" id="CHEBI:64428"/>
        <dbReference type="EC" id="2.8.1.7"/>
    </reaction>
</comment>
<evidence type="ECO:0000256" key="3">
    <source>
        <dbReference type="ARBA" id="ARBA00010447"/>
    </source>
</evidence>
<feature type="domain" description="Aminotransferase class V" evidence="9">
    <location>
        <begin position="17"/>
        <end position="382"/>
    </location>
</feature>
<proteinExistence type="inferred from homology"/>
<comment type="caution">
    <text evidence="10">The sequence shown here is derived from an EMBL/GenBank/DDBJ whole genome shotgun (WGS) entry which is preliminary data.</text>
</comment>
<keyword evidence="6" id="KW-0663">Pyridoxal phosphate</keyword>
<dbReference type="PROSITE" id="PS00595">
    <property type="entry name" value="AA_TRANSFER_CLASS_5"/>
    <property type="match status" value="1"/>
</dbReference>
<organism evidence="10 11">
    <name type="scientific">Idiomarina xiamenensis 10-D-4</name>
    <dbReference type="NCBI Taxonomy" id="740709"/>
    <lineage>
        <taxon>Bacteria</taxon>
        <taxon>Pseudomonadati</taxon>
        <taxon>Pseudomonadota</taxon>
        <taxon>Gammaproteobacteria</taxon>
        <taxon>Alteromonadales</taxon>
        <taxon>Idiomarinaceae</taxon>
        <taxon>Idiomarina</taxon>
    </lineage>
</organism>
<reference evidence="10 11" key="1">
    <citation type="journal article" date="2012" name="J. Bacteriol.">
        <title>Genome Sequence of Idiomarina xiamenensis Type Strain 10-D-4.</title>
        <authorList>
            <person name="Lai Q."/>
            <person name="Wang L."/>
            <person name="Wang W."/>
            <person name="Shao Z."/>
        </authorList>
    </citation>
    <scope>NUCLEOTIDE SEQUENCE [LARGE SCALE GENOMIC DNA]</scope>
    <source>
        <strain evidence="10 11">10-D-4</strain>
    </source>
</reference>
<evidence type="ECO:0000256" key="7">
    <source>
        <dbReference type="ARBA" id="ARBA00050776"/>
    </source>
</evidence>
<evidence type="ECO:0000256" key="2">
    <source>
        <dbReference type="ARBA" id="ARBA00002824"/>
    </source>
</evidence>
<dbReference type="Pfam" id="PF00266">
    <property type="entry name" value="Aminotran_5"/>
    <property type="match status" value="1"/>
</dbReference>
<evidence type="ECO:0000256" key="4">
    <source>
        <dbReference type="ARBA" id="ARBA00012239"/>
    </source>
</evidence>
<dbReference type="InterPro" id="IPR016454">
    <property type="entry name" value="Cysteine_dSase"/>
</dbReference>
<evidence type="ECO:0000313" key="11">
    <source>
        <dbReference type="Proteomes" id="UP000014115"/>
    </source>
</evidence>
<keyword evidence="11" id="KW-1185">Reference proteome</keyword>
<accession>K2K5H5</accession>